<accession>A0AAN5CVF8</accession>
<name>A0AAN5CVF8_9BILA</name>
<feature type="non-terminal residue" evidence="2">
    <location>
        <position position="1"/>
    </location>
</feature>
<organism evidence="2 3">
    <name type="scientific">Pristionchus mayeri</name>
    <dbReference type="NCBI Taxonomy" id="1317129"/>
    <lineage>
        <taxon>Eukaryota</taxon>
        <taxon>Metazoa</taxon>
        <taxon>Ecdysozoa</taxon>
        <taxon>Nematoda</taxon>
        <taxon>Chromadorea</taxon>
        <taxon>Rhabditida</taxon>
        <taxon>Rhabditina</taxon>
        <taxon>Diplogasteromorpha</taxon>
        <taxon>Diplogasteroidea</taxon>
        <taxon>Neodiplogasteridae</taxon>
        <taxon>Pristionchus</taxon>
    </lineage>
</organism>
<dbReference type="InterPro" id="IPR002601">
    <property type="entry name" value="C6_domain"/>
</dbReference>
<dbReference type="AlphaFoldDB" id="A0AAN5CVF8"/>
<dbReference type="SMART" id="SM01048">
    <property type="entry name" value="C6"/>
    <property type="match status" value="3"/>
</dbReference>
<comment type="caution">
    <text evidence="2">The sequence shown here is derived from an EMBL/GenBank/DDBJ whole genome shotgun (WGS) entry which is preliminary data.</text>
</comment>
<dbReference type="PANTHER" id="PTHR21629">
    <property type="entry name" value="C6 DOMAIN-CONTAINING PROTEIN"/>
    <property type="match status" value="1"/>
</dbReference>
<protein>
    <recommendedName>
        <fullName evidence="1">C6 domain-containing protein</fullName>
    </recommendedName>
</protein>
<dbReference type="Pfam" id="PF01681">
    <property type="entry name" value="C6"/>
    <property type="match status" value="2"/>
</dbReference>
<dbReference type="Proteomes" id="UP001328107">
    <property type="component" value="Unassembled WGS sequence"/>
</dbReference>
<keyword evidence="3" id="KW-1185">Reference proteome</keyword>
<evidence type="ECO:0000313" key="3">
    <source>
        <dbReference type="Proteomes" id="UP001328107"/>
    </source>
</evidence>
<evidence type="ECO:0000259" key="1">
    <source>
        <dbReference type="SMART" id="SM01048"/>
    </source>
</evidence>
<feature type="domain" description="C6" evidence="1">
    <location>
        <begin position="406"/>
        <end position="494"/>
    </location>
</feature>
<dbReference type="PANTHER" id="PTHR21629:SF5">
    <property type="entry name" value="C6 DOMAIN-CONTAINING PROTEIN"/>
    <property type="match status" value="1"/>
</dbReference>
<feature type="domain" description="C6" evidence="1">
    <location>
        <begin position="303"/>
        <end position="395"/>
    </location>
</feature>
<sequence length="697" mass="73851">VLLLLHVAGVAAHSPCEDRCLLELEREQEADTNLHECRTCTPIELDYTNCPPKGYECDPDWPLTSNVLLPNQCNCAELRCHGPKATLFVDGILVHKVRCNNRKWMRTHTDEAVSAVCAKKCGRGVCPVLRPSALQGQTRLSPILVMPPDDDHKCAWAECPNGAQATIGQSTETFPKDSLFTCTGDGKWRVTGPGLEIENLMNIACLNEACQSCDEKLIHIVASGGGAQAFKDDNINNDGDCAVRTLTCEGPDAVIEINAGAETSISDTQLATIEVTCNEDGTAWKKGAVKVTQLKCSSSKPVCQSCDNSLIEKTTNGNGAHEFFSDLPSSDGTCAMRTFTCKGLNAHIEVNHNKGVVKDEDDGDKDEIATLVVKCSTEGVWKHTSTVDPVTQVECASPESGDCKKCTKELITIATSGSGVKSFADDAPSTEDSCAVRTLTCTGKNAKIKVNGGADGSVSDQDDGATDETASIKVKCEAGTEWRFNGKTVTELACTADAPATCKTCANNLITVKPDAAHPFYSDEPTIGSTCAMRTFMCFGQNAAININDADSITDGSVDDEDNVKNDKVSIAVECNGDGTKWKRNDDEVKKLECSSSSQEGCVKCRKNLITVTTALTGSKPFDKDDVLMSGTCASRIFTCKGTGANIEVNGGAGAVSDGDDGSDDGIATLAVSCNEDGTAWTNNGAEVTRVECASGL</sequence>
<evidence type="ECO:0000313" key="2">
    <source>
        <dbReference type="EMBL" id="GMR50934.1"/>
    </source>
</evidence>
<gene>
    <name evidence="2" type="ORF">PMAYCL1PPCAC_21129</name>
</gene>
<dbReference type="EMBL" id="BTRK01000005">
    <property type="protein sequence ID" value="GMR50934.1"/>
    <property type="molecule type" value="Genomic_DNA"/>
</dbReference>
<proteinExistence type="predicted"/>
<feature type="domain" description="C6" evidence="1">
    <location>
        <begin position="210"/>
        <end position="296"/>
    </location>
</feature>
<reference evidence="3" key="1">
    <citation type="submission" date="2022-10" db="EMBL/GenBank/DDBJ databases">
        <title>Genome assembly of Pristionchus species.</title>
        <authorList>
            <person name="Yoshida K."/>
            <person name="Sommer R.J."/>
        </authorList>
    </citation>
    <scope>NUCLEOTIDE SEQUENCE [LARGE SCALE GENOMIC DNA]</scope>
    <source>
        <strain evidence="3">RS5460</strain>
    </source>
</reference>